<dbReference type="EMBL" id="JABWRE010000005">
    <property type="protein sequence ID" value="MBC3440801.1"/>
    <property type="molecule type" value="Genomic_DNA"/>
</dbReference>
<dbReference type="RefSeq" id="WP_186554352.1">
    <property type="nucleotide sequence ID" value="NZ_JABWRE020000001.1"/>
</dbReference>
<keyword evidence="1 3" id="KW-0378">Hydrolase</keyword>
<accession>A0A923FXQ3</accession>
<dbReference type="InterPro" id="IPR003010">
    <property type="entry name" value="C-N_Hydrolase"/>
</dbReference>
<dbReference type="Proteomes" id="UP000599879">
    <property type="component" value="Unassembled WGS sequence"/>
</dbReference>
<dbReference type="InterPro" id="IPR036526">
    <property type="entry name" value="C-N_Hydrolase_sf"/>
</dbReference>
<dbReference type="AlphaFoldDB" id="A0A923FXQ3"/>
<dbReference type="GO" id="GO:0050126">
    <property type="term" value="F:N-carbamoylputrescine amidase activity"/>
    <property type="evidence" value="ECO:0007669"/>
    <property type="project" value="TreeGrafter"/>
</dbReference>
<dbReference type="Gene3D" id="3.60.110.10">
    <property type="entry name" value="Carbon-nitrogen hydrolase"/>
    <property type="match status" value="1"/>
</dbReference>
<dbReference type="InterPro" id="IPR050345">
    <property type="entry name" value="Aliph_Amidase/BUP"/>
</dbReference>
<evidence type="ECO:0000259" key="2">
    <source>
        <dbReference type="PROSITE" id="PS50263"/>
    </source>
</evidence>
<gene>
    <name evidence="4" type="ORF">HU737_010250</name>
    <name evidence="3" type="ORF">HU737_08925</name>
    <name evidence="5" type="ORF">KW869_10960</name>
</gene>
<reference evidence="3" key="2">
    <citation type="journal article" date="2020" name="Microorganisms">
        <title>Reliable Identification of Environmental Pseudomonas Isolates Using the rpoD Gene.</title>
        <authorList>
            <consortium name="The Broad Institute Genome Sequencing Platform"/>
            <person name="Girard L."/>
            <person name="Lood C."/>
            <person name="Rokni-Zadeh H."/>
            <person name="van Noort V."/>
            <person name="Lavigne R."/>
            <person name="De Mot R."/>
        </authorList>
    </citation>
    <scope>NUCLEOTIDE SEQUENCE</scope>
    <source>
        <strain evidence="3">SWRI10</strain>
    </source>
</reference>
<dbReference type="PANTHER" id="PTHR43674:SF2">
    <property type="entry name" value="BETA-UREIDOPROPIONASE"/>
    <property type="match status" value="1"/>
</dbReference>
<sequence length="247" mass="26226">MKLCAVQLASDKGDLQANLLRHVHCVEQAVRHGAQVVVFPELSLSGYEPSLARELAQPLDTTLVDPLQVVSDRHGVVIAFGLPLATAAGVQIAMAVLRPDQPRLGYAKQRLHADELAFFVAGDQPLLIAADDLRLAPAICYESMFFEHAQQVCQLGAELYLVSVAKTAKGIKEGYQHYPEVARRFAMPVVLANCIGPADSFVGAGGSAAWDAQGNLLATLDDVSPGLIVLDTLTGKAQAVPLAELGP</sequence>
<evidence type="ECO:0000313" key="4">
    <source>
        <dbReference type="EMBL" id="MBV4536360.1"/>
    </source>
</evidence>
<feature type="domain" description="CN hydrolase" evidence="2">
    <location>
        <begin position="1"/>
        <end position="235"/>
    </location>
</feature>
<dbReference type="PANTHER" id="PTHR43674">
    <property type="entry name" value="NITRILASE C965.09-RELATED"/>
    <property type="match status" value="1"/>
</dbReference>
<reference evidence="5" key="5">
    <citation type="submission" date="2021-07" db="EMBL/GenBank/DDBJ databases">
        <authorList>
            <person name="Wevar Oller A.L."/>
            <person name="Talano M.A."/>
            <person name="Torres Tejerizo G.A."/>
            <person name="Agostini E."/>
        </authorList>
    </citation>
    <scope>NUCLEOTIDE SEQUENCE</scope>
    <source>
        <strain evidence="5">AW4</strain>
    </source>
</reference>
<evidence type="ECO:0000256" key="1">
    <source>
        <dbReference type="ARBA" id="ARBA00022801"/>
    </source>
</evidence>
<keyword evidence="6" id="KW-1185">Reference proteome</keyword>
<reference evidence="4" key="4">
    <citation type="submission" date="2021-06" db="EMBL/GenBank/DDBJ databases">
        <title>Updating the genus Pseudomonas: Description of 43 new species and partition of the Pseudomonas putida group.</title>
        <authorList>
            <person name="Girard L."/>
            <person name="Lood C."/>
            <person name="Vandamme P."/>
            <person name="Rokni-Zadeh H."/>
            <person name="Van Noort V."/>
            <person name="Hofte M."/>
            <person name="Lavigne R."/>
            <person name="De Mot R."/>
        </authorList>
    </citation>
    <scope>NUCLEOTIDE SEQUENCE</scope>
    <source>
        <strain evidence="4">SWRI10</strain>
    </source>
</reference>
<evidence type="ECO:0000313" key="5">
    <source>
        <dbReference type="EMBL" id="MFK5734049.1"/>
    </source>
</evidence>
<evidence type="ECO:0000313" key="6">
    <source>
        <dbReference type="Proteomes" id="UP001621534"/>
    </source>
</evidence>
<reference evidence="3" key="3">
    <citation type="submission" date="2020-07" db="EMBL/GenBank/DDBJ databases">
        <authorList>
            <person name="Lood C."/>
            <person name="Girard L."/>
        </authorList>
    </citation>
    <scope>NUCLEOTIDE SEQUENCE</scope>
    <source>
        <strain evidence="3">SWRI10</strain>
    </source>
</reference>
<proteinExistence type="predicted"/>
<dbReference type="EMBL" id="JABWRE020000001">
    <property type="protein sequence ID" value="MBV4536360.1"/>
    <property type="molecule type" value="Genomic_DNA"/>
</dbReference>
<dbReference type="GO" id="GO:0033388">
    <property type="term" value="P:putrescine biosynthetic process from arginine"/>
    <property type="evidence" value="ECO:0007669"/>
    <property type="project" value="TreeGrafter"/>
</dbReference>
<dbReference type="PROSITE" id="PS50263">
    <property type="entry name" value="CN_HYDROLASE"/>
    <property type="match status" value="1"/>
</dbReference>
<comment type="caution">
    <text evidence="3">The sequence shown here is derived from an EMBL/GenBank/DDBJ whole genome shotgun (WGS) entry which is preliminary data.</text>
</comment>
<protein>
    <submittedName>
        <fullName evidence="3">Carbon-nitrogen hydrolase family protein</fullName>
    </submittedName>
</protein>
<dbReference type="Proteomes" id="UP001621534">
    <property type="component" value="Unassembled WGS sequence"/>
</dbReference>
<dbReference type="CDD" id="cd07197">
    <property type="entry name" value="nitrilase"/>
    <property type="match status" value="1"/>
</dbReference>
<organism evidence="3">
    <name type="scientific">Pseudomonas urmiensis</name>
    <dbReference type="NCBI Taxonomy" id="2745493"/>
    <lineage>
        <taxon>Bacteria</taxon>
        <taxon>Pseudomonadati</taxon>
        <taxon>Pseudomonadota</taxon>
        <taxon>Gammaproteobacteria</taxon>
        <taxon>Pseudomonadales</taxon>
        <taxon>Pseudomonadaceae</taxon>
        <taxon>Pseudomonas</taxon>
    </lineage>
</organism>
<dbReference type="Pfam" id="PF00795">
    <property type="entry name" value="CN_hydrolase"/>
    <property type="match status" value="1"/>
</dbReference>
<evidence type="ECO:0000313" key="3">
    <source>
        <dbReference type="EMBL" id="MBC3440801.1"/>
    </source>
</evidence>
<reference evidence="5 6" key="1">
    <citation type="journal article" date="2012" name="Plant Soil">
        <title>Screening of plant growth-promoting traits in arsenic-resistant bacteria isolated from the rhizosphere of soybean plants from Argentinean agricultural soil.</title>
        <authorList>
            <person name="Wevar Oller A.L."/>
            <person name="Talano M.A."/>
            <person name="Agostini E."/>
        </authorList>
    </citation>
    <scope>NUCLEOTIDE SEQUENCE [LARGE SCALE GENOMIC DNA]</scope>
    <source>
        <strain evidence="5 6">AW4</strain>
    </source>
</reference>
<dbReference type="SUPFAM" id="SSF56317">
    <property type="entry name" value="Carbon-nitrogen hydrolase"/>
    <property type="match status" value="1"/>
</dbReference>
<dbReference type="EMBL" id="JAHWXS010000010">
    <property type="protein sequence ID" value="MFK5734049.1"/>
    <property type="molecule type" value="Genomic_DNA"/>
</dbReference>
<name>A0A923FXQ3_9PSED</name>